<dbReference type="EMBL" id="JAPWGY010000008">
    <property type="protein sequence ID" value="MCZ4282583.1"/>
    <property type="molecule type" value="Genomic_DNA"/>
</dbReference>
<accession>A0ABT4LNA1</accession>
<evidence type="ECO:0000313" key="2">
    <source>
        <dbReference type="Proteomes" id="UP001069802"/>
    </source>
</evidence>
<keyword evidence="2" id="KW-1185">Reference proteome</keyword>
<comment type="caution">
    <text evidence="1">The sequence shown here is derived from an EMBL/GenBank/DDBJ whole genome shotgun (WGS) entry which is preliminary data.</text>
</comment>
<proteinExistence type="predicted"/>
<evidence type="ECO:0000313" key="1">
    <source>
        <dbReference type="EMBL" id="MCZ4282583.1"/>
    </source>
</evidence>
<gene>
    <name evidence="1" type="ORF">O4H49_17475</name>
</gene>
<protein>
    <submittedName>
        <fullName evidence="1">Uncharacterized protein</fullName>
    </submittedName>
</protein>
<reference evidence="1" key="1">
    <citation type="submission" date="2022-12" db="EMBL/GenBank/DDBJ databases">
        <title>Bacterial isolates from different developmental stages of Nematostella vectensis.</title>
        <authorList>
            <person name="Fraune S."/>
        </authorList>
    </citation>
    <scope>NUCLEOTIDE SEQUENCE</scope>
    <source>
        <strain evidence="1">G21630-S1</strain>
    </source>
</reference>
<dbReference type="SUPFAM" id="SSF56059">
    <property type="entry name" value="Glutathione synthetase ATP-binding domain-like"/>
    <property type="match status" value="1"/>
</dbReference>
<organism evidence="1 2">
    <name type="scientific">Kiloniella laminariae</name>
    <dbReference type="NCBI Taxonomy" id="454162"/>
    <lineage>
        <taxon>Bacteria</taxon>
        <taxon>Pseudomonadati</taxon>
        <taxon>Pseudomonadota</taxon>
        <taxon>Alphaproteobacteria</taxon>
        <taxon>Rhodospirillales</taxon>
        <taxon>Kiloniellaceae</taxon>
        <taxon>Kiloniella</taxon>
    </lineage>
</organism>
<sequence length="161" mass="17889">MSKAGLAILHEKARKGLLQQIDQDLVLKYIPETCCVTPDLNVLQGRFEREKWVLKAAIGYGGMEVFCGWEQTETRWQELLEQAVNGTELFVLQKRVRPVNQTVVAMTPQGDFIERQEAPVLGIFINEGRFSGGLARVGIGNSAVVNAHNHAAVGVMRLTQE</sequence>
<dbReference type="Proteomes" id="UP001069802">
    <property type="component" value="Unassembled WGS sequence"/>
</dbReference>
<name>A0ABT4LNA1_9PROT</name>
<dbReference type="RefSeq" id="WP_269424729.1">
    <property type="nucleotide sequence ID" value="NZ_JAPWGY010000008.1"/>
</dbReference>